<reference evidence="2 3" key="1">
    <citation type="submission" date="2016-11" db="EMBL/GenBank/DDBJ databases">
        <authorList>
            <person name="Jaros S."/>
            <person name="Januszkiewicz K."/>
            <person name="Wedrychowicz H."/>
        </authorList>
    </citation>
    <scope>NUCLEOTIDE SEQUENCE [LARGE SCALE GENOMIC DNA]</scope>
    <source>
        <strain evidence="2 3">ATCC 23634</strain>
    </source>
</reference>
<evidence type="ECO:0000313" key="2">
    <source>
        <dbReference type="EMBL" id="SFZ81336.1"/>
    </source>
</evidence>
<feature type="domain" description="DUF6898" evidence="1">
    <location>
        <begin position="11"/>
        <end position="64"/>
    </location>
</feature>
<dbReference type="Proteomes" id="UP000183447">
    <property type="component" value="Unassembled WGS sequence"/>
</dbReference>
<organism evidence="2 3">
    <name type="scientific">Devosia enhydra</name>
    <dbReference type="NCBI Taxonomy" id="665118"/>
    <lineage>
        <taxon>Bacteria</taxon>
        <taxon>Pseudomonadati</taxon>
        <taxon>Pseudomonadota</taxon>
        <taxon>Alphaproteobacteria</taxon>
        <taxon>Hyphomicrobiales</taxon>
        <taxon>Devosiaceae</taxon>
        <taxon>Devosia</taxon>
    </lineage>
</organism>
<accession>A0A1K2HUR9</accession>
<dbReference type="STRING" id="665118.SAMN02983003_0443"/>
<sequence length="75" mass="7778">MAMTGASDGPGKIYFEMRPMGAQLRVVAIDAATGIEVVVIAPIGAARSHIEAVATAKLRKRLAEAASEGVAPRLF</sequence>
<dbReference type="Pfam" id="PF21839">
    <property type="entry name" value="DUF6898"/>
    <property type="match status" value="1"/>
</dbReference>
<keyword evidence="3" id="KW-1185">Reference proteome</keyword>
<proteinExistence type="predicted"/>
<gene>
    <name evidence="2" type="ORF">SAMN02983003_0443</name>
</gene>
<dbReference type="EMBL" id="FPKU01000001">
    <property type="protein sequence ID" value="SFZ81336.1"/>
    <property type="molecule type" value="Genomic_DNA"/>
</dbReference>
<protein>
    <recommendedName>
        <fullName evidence="1">DUF6898 domain-containing protein</fullName>
    </recommendedName>
</protein>
<dbReference type="InterPro" id="IPR054193">
    <property type="entry name" value="DUF6898"/>
</dbReference>
<evidence type="ECO:0000259" key="1">
    <source>
        <dbReference type="Pfam" id="PF21839"/>
    </source>
</evidence>
<dbReference type="AlphaFoldDB" id="A0A1K2HUR9"/>
<dbReference type="RefSeq" id="WP_210185433.1">
    <property type="nucleotide sequence ID" value="NZ_FPKU01000001.1"/>
</dbReference>
<evidence type="ECO:0000313" key="3">
    <source>
        <dbReference type="Proteomes" id="UP000183447"/>
    </source>
</evidence>
<name>A0A1K2HUR9_9HYPH</name>